<feature type="region of interest" description="Disordered" evidence="5">
    <location>
        <begin position="1"/>
        <end position="21"/>
    </location>
</feature>
<evidence type="ECO:0000313" key="8">
    <source>
        <dbReference type="Proteomes" id="UP000673975"/>
    </source>
</evidence>
<comment type="caution">
    <text evidence="7">The sequence shown here is derived from an EMBL/GenBank/DDBJ whole genome shotgun (WGS) entry which is preliminary data.</text>
</comment>
<feature type="compositionally biased region" description="Basic and acidic residues" evidence="5">
    <location>
        <begin position="1"/>
        <end position="10"/>
    </location>
</feature>
<feature type="transmembrane region" description="Helical" evidence="6">
    <location>
        <begin position="113"/>
        <end position="136"/>
    </location>
</feature>
<dbReference type="Pfam" id="PF04191">
    <property type="entry name" value="PEMT"/>
    <property type="match status" value="1"/>
</dbReference>
<evidence type="ECO:0000313" key="7">
    <source>
        <dbReference type="EMBL" id="MBP3193748.1"/>
    </source>
</evidence>
<dbReference type="Proteomes" id="UP000673975">
    <property type="component" value="Unassembled WGS sequence"/>
</dbReference>
<dbReference type="GO" id="GO:0012505">
    <property type="term" value="C:endomembrane system"/>
    <property type="evidence" value="ECO:0007669"/>
    <property type="project" value="UniProtKB-SubCell"/>
</dbReference>
<protein>
    <submittedName>
        <fullName evidence="7">Isoprenylcysteine carboxylmethyltransferase family protein</fullName>
    </submittedName>
</protein>
<feature type="transmembrane region" description="Helical" evidence="6">
    <location>
        <begin position="64"/>
        <end position="83"/>
    </location>
</feature>
<name>A0A8J7SAZ6_9BACT</name>
<dbReference type="InterPro" id="IPR007318">
    <property type="entry name" value="Phopholipid_MeTrfase"/>
</dbReference>
<dbReference type="PANTHER" id="PTHR12714">
    <property type="entry name" value="PROTEIN-S ISOPRENYLCYSTEINE O-METHYLTRANSFERASE"/>
    <property type="match status" value="1"/>
</dbReference>
<proteinExistence type="predicted"/>
<keyword evidence="2 6" id="KW-0812">Transmembrane</keyword>
<dbReference type="RefSeq" id="WP_210513201.1">
    <property type="nucleotide sequence ID" value="NZ_JAFIDN010000013.1"/>
</dbReference>
<keyword evidence="3 6" id="KW-1133">Transmembrane helix</keyword>
<dbReference type="GO" id="GO:0016740">
    <property type="term" value="F:transferase activity"/>
    <property type="evidence" value="ECO:0007669"/>
    <property type="project" value="UniProtKB-ARBA"/>
</dbReference>
<evidence type="ECO:0000256" key="4">
    <source>
        <dbReference type="ARBA" id="ARBA00023136"/>
    </source>
</evidence>
<comment type="subcellular location">
    <subcellularLocation>
        <location evidence="1">Endomembrane system</location>
        <topology evidence="1">Multi-pass membrane protein</topology>
    </subcellularLocation>
</comment>
<keyword evidence="8" id="KW-1185">Reference proteome</keyword>
<dbReference type="AlphaFoldDB" id="A0A8J7SAZ6"/>
<organism evidence="7 8">
    <name type="scientific">Natronogracilivirga saccharolytica</name>
    <dbReference type="NCBI Taxonomy" id="2812953"/>
    <lineage>
        <taxon>Bacteria</taxon>
        <taxon>Pseudomonadati</taxon>
        <taxon>Balneolota</taxon>
        <taxon>Balneolia</taxon>
        <taxon>Balneolales</taxon>
        <taxon>Cyclonatronaceae</taxon>
        <taxon>Natronogracilivirga</taxon>
    </lineage>
</organism>
<dbReference type="Gene3D" id="1.20.120.1630">
    <property type="match status" value="1"/>
</dbReference>
<dbReference type="PANTHER" id="PTHR12714:SF24">
    <property type="entry name" value="SLR1182 PROTEIN"/>
    <property type="match status" value="1"/>
</dbReference>
<keyword evidence="4 6" id="KW-0472">Membrane</keyword>
<feature type="transmembrane region" description="Helical" evidence="6">
    <location>
        <begin position="33"/>
        <end position="52"/>
    </location>
</feature>
<sequence>MAEEQNHPFPHEPGPQGPEVKQPHILELKVPPVVIFGFFAAAMWGIAVYFPVFDVDIPFRIPITIFLTVTAGLTGGYSLHLFLKEKTTLHAHKPQDTGQMVVSGPYRHTRNPMYLSLSLVLIAWAIFLSDLIALMMMPAFYGYMTRFQIIPEERQLISKFGDDYKDYADKTPRWL</sequence>
<evidence type="ECO:0000256" key="5">
    <source>
        <dbReference type="SAM" id="MobiDB-lite"/>
    </source>
</evidence>
<accession>A0A8J7SAZ6</accession>
<evidence type="ECO:0000256" key="1">
    <source>
        <dbReference type="ARBA" id="ARBA00004127"/>
    </source>
</evidence>
<evidence type="ECO:0000256" key="3">
    <source>
        <dbReference type="ARBA" id="ARBA00022989"/>
    </source>
</evidence>
<reference evidence="7" key="1">
    <citation type="submission" date="2021-02" db="EMBL/GenBank/DDBJ databases">
        <title>Natronogracilivirga saccharolytica gen. nov. sp. nov. a new anaerobic, haloalkiliphilic carbohydrate-fermenting bacterium from soda lake and proposing of Cyclonatronumiaceae fam. nov. in the phylum Balneolaeota.</title>
        <authorList>
            <person name="Zhilina T.N."/>
            <person name="Sorokin D.Y."/>
            <person name="Zavarzina D.G."/>
            <person name="Toshchakov S.V."/>
            <person name="Kublanov I.V."/>
        </authorList>
    </citation>
    <scope>NUCLEOTIDE SEQUENCE</scope>
    <source>
        <strain evidence="7">Z-1702</strain>
    </source>
</reference>
<evidence type="ECO:0000256" key="2">
    <source>
        <dbReference type="ARBA" id="ARBA00022692"/>
    </source>
</evidence>
<gene>
    <name evidence="7" type="ORF">NATSA_13810</name>
</gene>
<evidence type="ECO:0000256" key="6">
    <source>
        <dbReference type="SAM" id="Phobius"/>
    </source>
</evidence>
<dbReference type="EMBL" id="JAFIDN010000013">
    <property type="protein sequence ID" value="MBP3193748.1"/>
    <property type="molecule type" value="Genomic_DNA"/>
</dbReference>